<evidence type="ECO:0000256" key="5">
    <source>
        <dbReference type="ARBA" id="ARBA00022982"/>
    </source>
</evidence>
<dbReference type="GO" id="GO:0051539">
    <property type="term" value="F:4 iron, 4 sulfur cluster binding"/>
    <property type="evidence" value="ECO:0007669"/>
    <property type="project" value="UniProtKB-KW"/>
</dbReference>
<feature type="domain" description="4Fe-4S ferredoxin-type" evidence="8">
    <location>
        <begin position="46"/>
        <end position="75"/>
    </location>
</feature>
<dbReference type="EMBL" id="JYNY01000249">
    <property type="protein sequence ID" value="KJJ84849.1"/>
    <property type="molecule type" value="Genomic_DNA"/>
</dbReference>
<evidence type="ECO:0000313" key="10">
    <source>
        <dbReference type="Proteomes" id="UP000033428"/>
    </source>
</evidence>
<keyword evidence="7" id="KW-0411">Iron-sulfur</keyword>
<sequence>MALNVKSTTKLVINIENCKGCLLCLEVCPAKVFQLSEHVNKKGVKYIEAVSPEKCVTCGRCFAICPDTAIEINPN</sequence>
<protein>
    <submittedName>
        <fullName evidence="9">4Fe-4S ferredoxin</fullName>
    </submittedName>
</protein>
<dbReference type="Gene3D" id="3.30.70.20">
    <property type="match status" value="1"/>
</dbReference>
<dbReference type="Proteomes" id="UP000033428">
    <property type="component" value="Unassembled WGS sequence"/>
</dbReference>
<keyword evidence="10" id="KW-1185">Reference proteome</keyword>
<name>A0A0F0CS77_9BACT</name>
<keyword evidence="3" id="KW-0479">Metal-binding</keyword>
<feature type="domain" description="4Fe-4S ferredoxin-type" evidence="8">
    <location>
        <begin position="9"/>
        <end position="38"/>
    </location>
</feature>
<dbReference type="GO" id="GO:0046872">
    <property type="term" value="F:metal ion binding"/>
    <property type="evidence" value="ECO:0007669"/>
    <property type="project" value="UniProtKB-KW"/>
</dbReference>
<accession>A0A0F0CS77</accession>
<comment type="caution">
    <text evidence="9">The sequence shown here is derived from an EMBL/GenBank/DDBJ whole genome shotgun (WGS) entry which is preliminary data.</text>
</comment>
<dbReference type="InterPro" id="IPR017896">
    <property type="entry name" value="4Fe4S_Fe-S-bd"/>
</dbReference>
<keyword evidence="5" id="KW-0249">Electron transport</keyword>
<dbReference type="PROSITE" id="PS00198">
    <property type="entry name" value="4FE4S_FER_1"/>
    <property type="match status" value="1"/>
</dbReference>
<evidence type="ECO:0000256" key="3">
    <source>
        <dbReference type="ARBA" id="ARBA00022723"/>
    </source>
</evidence>
<dbReference type="InterPro" id="IPR050572">
    <property type="entry name" value="Fe-S_Ferredoxin"/>
</dbReference>
<dbReference type="Pfam" id="PF12838">
    <property type="entry name" value="Fer4_7"/>
    <property type="match status" value="1"/>
</dbReference>
<evidence type="ECO:0000256" key="7">
    <source>
        <dbReference type="ARBA" id="ARBA00023014"/>
    </source>
</evidence>
<evidence type="ECO:0000313" key="9">
    <source>
        <dbReference type="EMBL" id="KJJ84849.1"/>
    </source>
</evidence>
<dbReference type="AlphaFoldDB" id="A0A0F0CS77"/>
<dbReference type="PANTHER" id="PTHR43687">
    <property type="entry name" value="ADENYLYLSULFATE REDUCTASE, BETA SUBUNIT"/>
    <property type="match status" value="1"/>
</dbReference>
<evidence type="ECO:0000256" key="6">
    <source>
        <dbReference type="ARBA" id="ARBA00023004"/>
    </source>
</evidence>
<evidence type="ECO:0000256" key="4">
    <source>
        <dbReference type="ARBA" id="ARBA00022737"/>
    </source>
</evidence>
<dbReference type="PROSITE" id="PS51379">
    <property type="entry name" value="4FE4S_FER_2"/>
    <property type="match status" value="2"/>
</dbReference>
<evidence type="ECO:0000259" key="8">
    <source>
        <dbReference type="PROSITE" id="PS51379"/>
    </source>
</evidence>
<dbReference type="InterPro" id="IPR017900">
    <property type="entry name" value="4Fe4S_Fe_S_CS"/>
</dbReference>
<keyword evidence="1" id="KW-0813">Transport</keyword>
<keyword evidence="4" id="KW-0677">Repeat</keyword>
<dbReference type="PANTHER" id="PTHR43687:SF6">
    <property type="entry name" value="L-ASPARTATE SEMIALDEHYDE SULFURTRANSFERASE IRON-SULFUR SUBUNIT"/>
    <property type="match status" value="1"/>
</dbReference>
<keyword evidence="2" id="KW-0004">4Fe-4S</keyword>
<keyword evidence="6" id="KW-0408">Iron</keyword>
<gene>
    <name evidence="9" type="ORF">OMAG_001296</name>
</gene>
<dbReference type="SUPFAM" id="SSF54862">
    <property type="entry name" value="4Fe-4S ferredoxins"/>
    <property type="match status" value="1"/>
</dbReference>
<proteinExistence type="predicted"/>
<organism evidence="9 10">
    <name type="scientific">Candidatus Omnitrophus magneticus</name>
    <dbReference type="NCBI Taxonomy" id="1609969"/>
    <lineage>
        <taxon>Bacteria</taxon>
        <taxon>Pseudomonadati</taxon>
        <taxon>Candidatus Omnitrophota</taxon>
        <taxon>Candidatus Omnitrophus</taxon>
    </lineage>
</organism>
<evidence type="ECO:0000256" key="1">
    <source>
        <dbReference type="ARBA" id="ARBA00022448"/>
    </source>
</evidence>
<reference evidence="9 10" key="1">
    <citation type="submission" date="2015-02" db="EMBL/GenBank/DDBJ databases">
        <title>Single-cell genomics of uncultivated deep-branching MTB reveals a conserved set of magnetosome genes.</title>
        <authorList>
            <person name="Kolinko S."/>
            <person name="Richter M."/>
            <person name="Glockner F.O."/>
            <person name="Brachmann A."/>
            <person name="Schuler D."/>
        </authorList>
    </citation>
    <scope>NUCLEOTIDE SEQUENCE [LARGE SCALE GENOMIC DNA]</scope>
    <source>
        <strain evidence="9">SKK-01</strain>
    </source>
</reference>
<evidence type="ECO:0000256" key="2">
    <source>
        <dbReference type="ARBA" id="ARBA00022485"/>
    </source>
</evidence>